<reference evidence="7" key="1">
    <citation type="submission" date="2021-12" db="EMBL/GenBank/DDBJ databases">
        <authorList>
            <person name="Martin H S."/>
        </authorList>
    </citation>
    <scope>NUCLEOTIDE SEQUENCE</scope>
</reference>
<sequence>MACVAYGCNSHSSKKSQDNPNVTFHRFPVDHNERKLWIKALRRDNWEPTKYSRLCSKHFAPECYIQGSKRKTLRTGAVPTKFEGFTYFKTIT</sequence>
<evidence type="ECO:0000313" key="8">
    <source>
        <dbReference type="Proteomes" id="UP000838878"/>
    </source>
</evidence>
<keyword evidence="4 5" id="KW-0238">DNA-binding</keyword>
<dbReference type="InterPro" id="IPR026516">
    <property type="entry name" value="THAP1/10"/>
</dbReference>
<dbReference type="AlphaFoldDB" id="A0A8J9YE56"/>
<evidence type="ECO:0000256" key="2">
    <source>
        <dbReference type="ARBA" id="ARBA00022771"/>
    </source>
</evidence>
<dbReference type="OrthoDB" id="6930634at2759"/>
<protein>
    <recommendedName>
        <fullName evidence="6">THAP-type domain-containing protein</fullName>
    </recommendedName>
</protein>
<dbReference type="PANTHER" id="PTHR46600">
    <property type="entry name" value="THAP DOMAIN-CONTAINING"/>
    <property type="match status" value="1"/>
</dbReference>
<evidence type="ECO:0000259" key="6">
    <source>
        <dbReference type="PROSITE" id="PS50950"/>
    </source>
</evidence>
<evidence type="ECO:0000256" key="3">
    <source>
        <dbReference type="ARBA" id="ARBA00022833"/>
    </source>
</evidence>
<name>A0A8J9YE56_9NEOP</name>
<dbReference type="GO" id="GO:0043565">
    <property type="term" value="F:sequence-specific DNA binding"/>
    <property type="evidence" value="ECO:0007669"/>
    <property type="project" value="InterPro"/>
</dbReference>
<dbReference type="SUPFAM" id="SSF57716">
    <property type="entry name" value="Glucocorticoid receptor-like (DNA-binding domain)"/>
    <property type="match status" value="1"/>
</dbReference>
<dbReference type="InterPro" id="IPR038441">
    <property type="entry name" value="THAP_Znf_sf"/>
</dbReference>
<dbReference type="SMART" id="SM00692">
    <property type="entry name" value="DM3"/>
    <property type="match status" value="1"/>
</dbReference>
<dbReference type="GO" id="GO:0008270">
    <property type="term" value="F:zinc ion binding"/>
    <property type="evidence" value="ECO:0007669"/>
    <property type="project" value="UniProtKB-KW"/>
</dbReference>
<dbReference type="PROSITE" id="PS50950">
    <property type="entry name" value="ZF_THAP"/>
    <property type="match status" value="1"/>
</dbReference>
<dbReference type="Gene3D" id="6.20.210.20">
    <property type="entry name" value="THAP domain"/>
    <property type="match status" value="1"/>
</dbReference>
<dbReference type="InterPro" id="IPR006612">
    <property type="entry name" value="THAP_Znf"/>
</dbReference>
<evidence type="ECO:0000256" key="4">
    <source>
        <dbReference type="ARBA" id="ARBA00023125"/>
    </source>
</evidence>
<dbReference type="PANTHER" id="PTHR46600:SF11">
    <property type="entry name" value="THAP DOMAIN-CONTAINING PROTEIN 10"/>
    <property type="match status" value="1"/>
</dbReference>
<dbReference type="Pfam" id="PF05485">
    <property type="entry name" value="THAP"/>
    <property type="match status" value="1"/>
</dbReference>
<dbReference type="SMART" id="SM00980">
    <property type="entry name" value="THAP"/>
    <property type="match status" value="1"/>
</dbReference>
<keyword evidence="2 5" id="KW-0863">Zinc-finger</keyword>
<dbReference type="EMBL" id="OV170223">
    <property type="protein sequence ID" value="CAH0722941.1"/>
    <property type="molecule type" value="Genomic_DNA"/>
</dbReference>
<feature type="domain" description="THAP-type" evidence="6">
    <location>
        <begin position="1"/>
        <end position="82"/>
    </location>
</feature>
<evidence type="ECO:0000256" key="1">
    <source>
        <dbReference type="ARBA" id="ARBA00022723"/>
    </source>
</evidence>
<proteinExistence type="predicted"/>
<dbReference type="Proteomes" id="UP000838878">
    <property type="component" value="Chromosome 3"/>
</dbReference>
<keyword evidence="1" id="KW-0479">Metal-binding</keyword>
<accession>A0A8J9YE56</accession>
<evidence type="ECO:0000256" key="5">
    <source>
        <dbReference type="PROSITE-ProRule" id="PRU00309"/>
    </source>
</evidence>
<keyword evidence="3" id="KW-0862">Zinc</keyword>
<keyword evidence="8" id="KW-1185">Reference proteome</keyword>
<gene>
    <name evidence="7" type="ORF">BINO364_LOCUS8823</name>
</gene>
<feature type="non-terminal residue" evidence="7">
    <location>
        <position position="92"/>
    </location>
</feature>
<organism evidence="7 8">
    <name type="scientific">Brenthis ino</name>
    <name type="common">lesser marbled fritillary</name>
    <dbReference type="NCBI Taxonomy" id="405034"/>
    <lineage>
        <taxon>Eukaryota</taxon>
        <taxon>Metazoa</taxon>
        <taxon>Ecdysozoa</taxon>
        <taxon>Arthropoda</taxon>
        <taxon>Hexapoda</taxon>
        <taxon>Insecta</taxon>
        <taxon>Pterygota</taxon>
        <taxon>Neoptera</taxon>
        <taxon>Endopterygota</taxon>
        <taxon>Lepidoptera</taxon>
        <taxon>Glossata</taxon>
        <taxon>Ditrysia</taxon>
        <taxon>Papilionoidea</taxon>
        <taxon>Nymphalidae</taxon>
        <taxon>Heliconiinae</taxon>
        <taxon>Argynnini</taxon>
        <taxon>Brenthis</taxon>
    </lineage>
</organism>
<evidence type="ECO:0000313" key="7">
    <source>
        <dbReference type="EMBL" id="CAH0722941.1"/>
    </source>
</evidence>